<dbReference type="Proteomes" id="UP000735302">
    <property type="component" value="Unassembled WGS sequence"/>
</dbReference>
<reference evidence="1 2" key="1">
    <citation type="journal article" date="2021" name="Elife">
        <title>Chloroplast acquisition without the gene transfer in kleptoplastic sea slugs, Plakobranchus ocellatus.</title>
        <authorList>
            <person name="Maeda T."/>
            <person name="Takahashi S."/>
            <person name="Yoshida T."/>
            <person name="Shimamura S."/>
            <person name="Takaki Y."/>
            <person name="Nagai Y."/>
            <person name="Toyoda A."/>
            <person name="Suzuki Y."/>
            <person name="Arimoto A."/>
            <person name="Ishii H."/>
            <person name="Satoh N."/>
            <person name="Nishiyama T."/>
            <person name="Hasebe M."/>
            <person name="Maruyama T."/>
            <person name="Minagawa J."/>
            <person name="Obokata J."/>
            <person name="Shigenobu S."/>
        </authorList>
    </citation>
    <scope>NUCLEOTIDE SEQUENCE [LARGE SCALE GENOMIC DNA]</scope>
</reference>
<gene>
    <name evidence="1" type="ORF">PoB_006036800</name>
</gene>
<dbReference type="EMBL" id="BLXT01006838">
    <property type="protein sequence ID" value="GFO33863.1"/>
    <property type="molecule type" value="Genomic_DNA"/>
</dbReference>
<evidence type="ECO:0000313" key="2">
    <source>
        <dbReference type="Proteomes" id="UP000735302"/>
    </source>
</evidence>
<comment type="caution">
    <text evidence="1">The sequence shown here is derived from an EMBL/GenBank/DDBJ whole genome shotgun (WGS) entry which is preliminary data.</text>
</comment>
<sequence>MAVLLAITPADDSLRRTWGSRREISISAFAPANLNWATTTLRYNVVNWLSSFLSPPRPWSALRSARTLLSSVRVSPPAPWPDGGPESLR</sequence>
<organism evidence="1 2">
    <name type="scientific">Plakobranchus ocellatus</name>
    <dbReference type="NCBI Taxonomy" id="259542"/>
    <lineage>
        <taxon>Eukaryota</taxon>
        <taxon>Metazoa</taxon>
        <taxon>Spiralia</taxon>
        <taxon>Lophotrochozoa</taxon>
        <taxon>Mollusca</taxon>
        <taxon>Gastropoda</taxon>
        <taxon>Heterobranchia</taxon>
        <taxon>Euthyneura</taxon>
        <taxon>Panpulmonata</taxon>
        <taxon>Sacoglossa</taxon>
        <taxon>Placobranchoidea</taxon>
        <taxon>Plakobranchidae</taxon>
        <taxon>Plakobranchus</taxon>
    </lineage>
</organism>
<proteinExistence type="predicted"/>
<accession>A0AAV4CPN9</accession>
<dbReference type="AlphaFoldDB" id="A0AAV4CPN9"/>
<evidence type="ECO:0000313" key="1">
    <source>
        <dbReference type="EMBL" id="GFO33863.1"/>
    </source>
</evidence>
<keyword evidence="2" id="KW-1185">Reference proteome</keyword>
<name>A0AAV4CPN9_9GAST</name>
<protein>
    <submittedName>
        <fullName evidence="1">Uncharacterized protein</fullName>
    </submittedName>
</protein>